<organism evidence="1 2">
    <name type="scientific">Chryseobacterium oncorhynchi</name>
    <dbReference type="NCBI Taxonomy" id="741074"/>
    <lineage>
        <taxon>Bacteria</taxon>
        <taxon>Pseudomonadati</taxon>
        <taxon>Bacteroidota</taxon>
        <taxon>Flavobacteriia</taxon>
        <taxon>Flavobacteriales</taxon>
        <taxon>Weeksellaceae</taxon>
        <taxon>Chryseobacterium group</taxon>
        <taxon>Chryseobacterium</taxon>
    </lineage>
</organism>
<evidence type="ECO:0000313" key="2">
    <source>
        <dbReference type="Proteomes" id="UP000236182"/>
    </source>
</evidence>
<proteinExistence type="predicted"/>
<dbReference type="Gene3D" id="2.180.10.10">
    <property type="entry name" value="RHS repeat-associated core"/>
    <property type="match status" value="1"/>
</dbReference>
<sequence>RGLPTTRMTDYLDGFQYSYLEDGSTCSTCRTESAYEIQAYSKAIGPIISKPKWNLDFVPTSEGLYSFTENRYIYQYKDHLGNARVSFAKNSVGALEVTDTNNYYPFGLNHIGGSSSNIGSYHSYKYNGKELQETGMYDYGARMYMADLGRWGVVDPLAEKYPGWSTYVYVNNNPLKYIDPTGMYLELGYLLKKGNEEQYKAFVLFAKTKDGQAFLSKFMEKGQKISYGGKTVFEAKNDGEYHKEGVNLVYNVRNNEETGSHTLMQRTTDRRGERNIVVSLSRKPHGTSGSNMFNTVGHIAHESFFHAEDDAEDFLDDGYSNNSTLPKEYRQYDNVLGSQNADHYYISKEYIKNPESTNVNKVYNVLKQANEQLKLKLGNTQIKTQVWNFDGSLVKVNRDGKEEYNAKK</sequence>
<dbReference type="InterPro" id="IPR022385">
    <property type="entry name" value="Rhs_assc_core"/>
</dbReference>
<gene>
    <name evidence="1" type="ORF">C1638_000005</name>
</gene>
<evidence type="ECO:0000313" key="1">
    <source>
        <dbReference type="EMBL" id="PWN67035.1"/>
    </source>
</evidence>
<evidence type="ECO:0008006" key="3">
    <source>
        <dbReference type="Google" id="ProtNLM"/>
    </source>
</evidence>
<reference evidence="1" key="1">
    <citation type="submission" date="2018-04" db="EMBL/GenBank/DDBJ databases">
        <title>Draft Genome Sequences of Chryseobacterium lactis NCTC11390T isolated from milk, Chryseobacterium oncorhynchi 701B-08T from rainbow trout, and Chryseobacterium viscerum 687B-08T from diseased fish.</title>
        <authorList>
            <person name="Jeong J.-J."/>
            <person name="Lee Y.J."/>
            <person name="Pathiraja D."/>
            <person name="Park B."/>
            <person name="Choi I.-G."/>
            <person name="Kim K.D."/>
        </authorList>
    </citation>
    <scope>NUCLEOTIDE SEQUENCE [LARGE SCALE GENOMIC DNA]</scope>
    <source>
        <strain evidence="1">701B-08</strain>
    </source>
</reference>
<dbReference type="EMBL" id="PPEI02000001">
    <property type="protein sequence ID" value="PWN67035.1"/>
    <property type="molecule type" value="Genomic_DNA"/>
</dbReference>
<dbReference type="PANTHER" id="PTHR32305">
    <property type="match status" value="1"/>
</dbReference>
<accession>A0A316X0B4</accession>
<feature type="non-terminal residue" evidence="1">
    <location>
        <position position="1"/>
    </location>
</feature>
<dbReference type="AlphaFoldDB" id="A0A316X0B4"/>
<keyword evidence="2" id="KW-1185">Reference proteome</keyword>
<dbReference type="InterPro" id="IPR050708">
    <property type="entry name" value="T6SS_VgrG/RHS"/>
</dbReference>
<dbReference type="OrthoDB" id="2972467at2"/>
<protein>
    <recommendedName>
        <fullName evidence="3">Sugar-binding protein</fullName>
    </recommendedName>
</protein>
<dbReference type="NCBIfam" id="TIGR03696">
    <property type="entry name" value="Rhs_assc_core"/>
    <property type="match status" value="1"/>
</dbReference>
<comment type="caution">
    <text evidence="1">The sequence shown here is derived from an EMBL/GenBank/DDBJ whole genome shotgun (WGS) entry which is preliminary data.</text>
</comment>
<dbReference type="Proteomes" id="UP000236182">
    <property type="component" value="Unassembled WGS sequence"/>
</dbReference>
<name>A0A316X0B4_9FLAO</name>
<dbReference type="PANTHER" id="PTHR32305:SF15">
    <property type="entry name" value="PROTEIN RHSA-RELATED"/>
    <property type="match status" value="1"/>
</dbReference>
<dbReference type="RefSeq" id="WP_133247233.1">
    <property type="nucleotide sequence ID" value="NZ_PPEI02000001.1"/>
</dbReference>